<proteinExistence type="predicted"/>
<keyword evidence="2" id="KW-0472">Membrane</keyword>
<evidence type="ECO:0000256" key="1">
    <source>
        <dbReference type="SAM" id="MobiDB-lite"/>
    </source>
</evidence>
<accession>A0A348AQ11</accession>
<feature type="region of interest" description="Disordered" evidence="1">
    <location>
        <begin position="85"/>
        <end position="116"/>
    </location>
</feature>
<dbReference type="RefSeq" id="WP_126310025.1">
    <property type="nucleotide sequence ID" value="NZ_AP018449.1"/>
</dbReference>
<dbReference type="Proteomes" id="UP000276437">
    <property type="component" value="Chromosome"/>
</dbReference>
<protein>
    <submittedName>
        <fullName evidence="3">Uncharacterized protein</fullName>
    </submittedName>
</protein>
<dbReference type="KEGG" id="mana:MAMMFC1_03868"/>
<evidence type="ECO:0000256" key="2">
    <source>
        <dbReference type="SAM" id="Phobius"/>
    </source>
</evidence>
<keyword evidence="2" id="KW-0812">Transmembrane</keyword>
<sequence>MMFKLRLSFLLSLITSSLTLLIGIINDGRLSTILYRTTVSMVLFAVFGYVLGEIIERFFQHQLRDDITKKGNIVDILSDNTYDETGKTTKHTAESPQFQPLTPDNFENIKKNSTVT</sequence>
<name>A0A348AQ11_9FIRM</name>
<keyword evidence="2" id="KW-1133">Transmembrane helix</keyword>
<feature type="transmembrane region" description="Helical" evidence="2">
    <location>
        <begin position="33"/>
        <end position="52"/>
    </location>
</feature>
<keyword evidence="4" id="KW-1185">Reference proteome</keyword>
<dbReference type="AlphaFoldDB" id="A0A348AQ11"/>
<evidence type="ECO:0000313" key="3">
    <source>
        <dbReference type="EMBL" id="BBB93159.1"/>
    </source>
</evidence>
<gene>
    <name evidence="3" type="ORF">MAMMFC1_03868</name>
</gene>
<reference evidence="3 4" key="1">
    <citation type="journal article" date="2018" name="Int. J. Syst. Evol. Microbiol.">
        <title>Methylomusa anaerophila gen. nov., sp. nov., an anaerobic methanol-utilizing bacterium isolated from a microbial fuel cell.</title>
        <authorList>
            <person name="Amano N."/>
            <person name="Yamamuro A."/>
            <person name="Miyahara M."/>
            <person name="Kouzuma A."/>
            <person name="Abe T."/>
            <person name="Watanabe K."/>
        </authorList>
    </citation>
    <scope>NUCLEOTIDE SEQUENCE [LARGE SCALE GENOMIC DNA]</scope>
    <source>
        <strain evidence="3 4">MMFC1</strain>
    </source>
</reference>
<dbReference type="OrthoDB" id="1683321at2"/>
<evidence type="ECO:0000313" key="4">
    <source>
        <dbReference type="Proteomes" id="UP000276437"/>
    </source>
</evidence>
<organism evidence="3 4">
    <name type="scientific">Methylomusa anaerophila</name>
    <dbReference type="NCBI Taxonomy" id="1930071"/>
    <lineage>
        <taxon>Bacteria</taxon>
        <taxon>Bacillati</taxon>
        <taxon>Bacillota</taxon>
        <taxon>Negativicutes</taxon>
        <taxon>Selenomonadales</taxon>
        <taxon>Sporomusaceae</taxon>
        <taxon>Methylomusa</taxon>
    </lineage>
</organism>
<dbReference type="EMBL" id="AP018449">
    <property type="protein sequence ID" value="BBB93159.1"/>
    <property type="molecule type" value="Genomic_DNA"/>
</dbReference>